<name>A0ABP5A6L2_9ACTN</name>
<feature type="region of interest" description="Disordered" evidence="1">
    <location>
        <begin position="1"/>
        <end position="25"/>
    </location>
</feature>
<sequence length="141" mass="14504">MTPQPPPTGAALPAPGEAPDRPAGRRDRGAVMIEFAGMFPLILLMMAVIWQCILIGYTFSLAGNAADQGARAAAAARGDPQGACHAAATRHLPPAWQADVSCPLRGPVRTAEVALRVPVLFPGALNLPFTVRGTAGAAEEG</sequence>
<reference evidence="5" key="1">
    <citation type="journal article" date="2019" name="Int. J. Syst. Evol. Microbiol.">
        <title>The Global Catalogue of Microorganisms (GCM) 10K type strain sequencing project: providing services to taxonomists for standard genome sequencing and annotation.</title>
        <authorList>
            <consortium name="The Broad Institute Genomics Platform"/>
            <consortium name="The Broad Institute Genome Sequencing Center for Infectious Disease"/>
            <person name="Wu L."/>
            <person name="Ma J."/>
        </authorList>
    </citation>
    <scope>NUCLEOTIDE SEQUENCE [LARGE SCALE GENOMIC DNA]</scope>
    <source>
        <strain evidence="5">JCM 13581</strain>
    </source>
</reference>
<dbReference type="Proteomes" id="UP001501303">
    <property type="component" value="Unassembled WGS sequence"/>
</dbReference>
<dbReference type="Pfam" id="PF07811">
    <property type="entry name" value="TadE"/>
    <property type="match status" value="1"/>
</dbReference>
<feature type="transmembrane region" description="Helical" evidence="2">
    <location>
        <begin position="35"/>
        <end position="59"/>
    </location>
</feature>
<keyword evidence="5" id="KW-1185">Reference proteome</keyword>
<keyword evidence="2" id="KW-1133">Transmembrane helix</keyword>
<organism evidence="4 5">
    <name type="scientific">Streptomyces sodiiphilus</name>
    <dbReference type="NCBI Taxonomy" id="226217"/>
    <lineage>
        <taxon>Bacteria</taxon>
        <taxon>Bacillati</taxon>
        <taxon>Actinomycetota</taxon>
        <taxon>Actinomycetes</taxon>
        <taxon>Kitasatosporales</taxon>
        <taxon>Streptomycetaceae</taxon>
        <taxon>Streptomyces</taxon>
    </lineage>
</organism>
<keyword evidence="2" id="KW-0472">Membrane</keyword>
<comment type="caution">
    <text evidence="4">The sequence shown here is derived from an EMBL/GenBank/DDBJ whole genome shotgun (WGS) entry which is preliminary data.</text>
</comment>
<protein>
    <submittedName>
        <fullName evidence="4">Septum formation initiator</fullName>
    </submittedName>
</protein>
<dbReference type="EMBL" id="BAAAMJ010000010">
    <property type="protein sequence ID" value="GAA1905229.1"/>
    <property type="molecule type" value="Genomic_DNA"/>
</dbReference>
<accession>A0ABP5A6L2</accession>
<evidence type="ECO:0000256" key="2">
    <source>
        <dbReference type="SAM" id="Phobius"/>
    </source>
</evidence>
<evidence type="ECO:0000256" key="1">
    <source>
        <dbReference type="SAM" id="MobiDB-lite"/>
    </source>
</evidence>
<evidence type="ECO:0000259" key="3">
    <source>
        <dbReference type="Pfam" id="PF07811"/>
    </source>
</evidence>
<feature type="domain" description="TadE-like" evidence="3">
    <location>
        <begin position="29"/>
        <end position="71"/>
    </location>
</feature>
<gene>
    <name evidence="4" type="ORF">GCM10009716_13960</name>
</gene>
<evidence type="ECO:0000313" key="5">
    <source>
        <dbReference type="Proteomes" id="UP001501303"/>
    </source>
</evidence>
<keyword evidence="2" id="KW-0812">Transmembrane</keyword>
<evidence type="ECO:0000313" key="4">
    <source>
        <dbReference type="EMBL" id="GAA1905229.1"/>
    </source>
</evidence>
<proteinExistence type="predicted"/>
<dbReference type="InterPro" id="IPR012495">
    <property type="entry name" value="TadE-like_dom"/>
</dbReference>